<dbReference type="AlphaFoldDB" id="A0A1V9EXR6"/>
<dbReference type="Proteomes" id="UP000192610">
    <property type="component" value="Unassembled WGS sequence"/>
</dbReference>
<evidence type="ECO:0000313" key="5">
    <source>
        <dbReference type="Proteomes" id="UP000192610"/>
    </source>
</evidence>
<organism evidence="4 5">
    <name type="scientific">Niastella yeongjuensis</name>
    <dbReference type="NCBI Taxonomy" id="354355"/>
    <lineage>
        <taxon>Bacteria</taxon>
        <taxon>Pseudomonadati</taxon>
        <taxon>Bacteroidota</taxon>
        <taxon>Chitinophagia</taxon>
        <taxon>Chitinophagales</taxon>
        <taxon>Chitinophagaceae</taxon>
        <taxon>Niastella</taxon>
    </lineage>
</organism>
<dbReference type="InterPro" id="IPR010723">
    <property type="entry name" value="HemN_C"/>
</dbReference>
<keyword evidence="2" id="KW-0349">Heme</keyword>
<dbReference type="GO" id="GO:0004109">
    <property type="term" value="F:coproporphyrinogen oxidase activity"/>
    <property type="evidence" value="ECO:0007669"/>
    <property type="project" value="InterPro"/>
</dbReference>
<keyword evidence="5" id="KW-1185">Reference proteome</keyword>
<evidence type="ECO:0000256" key="2">
    <source>
        <dbReference type="RuleBase" id="RU364116"/>
    </source>
</evidence>
<evidence type="ECO:0000313" key="4">
    <source>
        <dbReference type="EMBL" id="OQP50899.1"/>
    </source>
</evidence>
<dbReference type="OrthoDB" id="9808022at2"/>
<comment type="caution">
    <text evidence="4">The sequence shown here is derived from an EMBL/GenBank/DDBJ whole genome shotgun (WGS) entry which is preliminary data.</text>
</comment>
<dbReference type="GO" id="GO:0051539">
    <property type="term" value="F:4 iron, 4 sulfur cluster binding"/>
    <property type="evidence" value="ECO:0007669"/>
    <property type="project" value="UniProtKB-UniRule"/>
</dbReference>
<proteinExistence type="inferred from homology"/>
<dbReference type="SFLD" id="SFLDG01065">
    <property type="entry name" value="anaerobic_coproporphyrinogen-I"/>
    <property type="match status" value="1"/>
</dbReference>
<dbReference type="PROSITE" id="PS51918">
    <property type="entry name" value="RADICAL_SAM"/>
    <property type="match status" value="1"/>
</dbReference>
<sequence>MAGIYLHIPFCRQACHYCNFHFSTSLKLKNEFVQALLKEIRLQKNYLPPETVNTIYFGGGTPSLLTQEEVSAILQALRQQFEVAPNAEITLEANPDDISEQKLQEWKQADVNRLSIGVQSFFEEDLRWMNRAHTAQQAIDNLKLARRYFDNMTMDLIYGGPTLPDDHWQQNVQQAIALGIPHISAYALTVEPGTALASLIDKHKTTDVNTDDQARQFLLLMDWLKEAGYEHYEISNFALPGMRSRHNSSYWQGVPYLGLGPSAHSFNGKSRQWNIANNALYIKSLNEDKVPFEVETLTHTQRLNEYIMTSLRTIEGLDLAWVVAQFGEREANQIQRSGQPFIDSGKMRFYNNHLQLTKDGKLFADGIAAELFAS</sequence>
<protein>
    <recommendedName>
        <fullName evidence="2">Heme chaperone HemW</fullName>
    </recommendedName>
</protein>
<dbReference type="SFLD" id="SFLDG01082">
    <property type="entry name" value="B12-binding_domain_containing"/>
    <property type="match status" value="1"/>
</dbReference>
<dbReference type="SFLD" id="SFLDF00288">
    <property type="entry name" value="HemN-like__clustered_with_nucl"/>
    <property type="match status" value="1"/>
</dbReference>
<dbReference type="SFLD" id="SFLDF00562">
    <property type="entry name" value="HemN-like__clustered_with_heat"/>
    <property type="match status" value="1"/>
</dbReference>
<dbReference type="EMBL" id="LVXG01000012">
    <property type="protein sequence ID" value="OQP50899.1"/>
    <property type="molecule type" value="Genomic_DNA"/>
</dbReference>
<dbReference type="InterPro" id="IPR004559">
    <property type="entry name" value="HemW-like"/>
</dbReference>
<keyword evidence="2" id="KW-0408">Iron</keyword>
<dbReference type="InterPro" id="IPR006638">
    <property type="entry name" value="Elp3/MiaA/NifB-like_rSAM"/>
</dbReference>
<dbReference type="PANTHER" id="PTHR13932:SF5">
    <property type="entry name" value="RADICAL S-ADENOSYL METHIONINE DOMAIN-CONTAINING PROTEIN 1, MITOCHONDRIAL"/>
    <property type="match status" value="1"/>
</dbReference>
<dbReference type="GO" id="GO:0006779">
    <property type="term" value="P:porphyrin-containing compound biosynthetic process"/>
    <property type="evidence" value="ECO:0007669"/>
    <property type="project" value="InterPro"/>
</dbReference>
<dbReference type="InterPro" id="IPR058240">
    <property type="entry name" value="rSAM_sf"/>
</dbReference>
<dbReference type="RefSeq" id="WP_081199400.1">
    <property type="nucleotide sequence ID" value="NZ_FOCZ01000001.1"/>
</dbReference>
<comment type="function">
    <text evidence="2">Probably acts as a heme chaperone, transferring heme to an unknown acceptor. Binds one molecule of heme per monomer, possibly covalently. Binds 1 [4Fe-4S] cluster. The cluster is coordinated with 3 cysteines and an exchangeable S-adenosyl-L-methionine.</text>
</comment>
<keyword evidence="2" id="KW-0963">Cytoplasm</keyword>
<comment type="subcellular location">
    <subcellularLocation>
        <location evidence="2">Cytoplasm</location>
    </subcellularLocation>
</comment>
<evidence type="ECO:0000259" key="3">
    <source>
        <dbReference type="PROSITE" id="PS51918"/>
    </source>
</evidence>
<name>A0A1V9EXR6_9BACT</name>
<gene>
    <name evidence="4" type="ORF">A4H97_03485</name>
</gene>
<evidence type="ECO:0000256" key="1">
    <source>
        <dbReference type="ARBA" id="ARBA00006100"/>
    </source>
</evidence>
<keyword evidence="2" id="KW-0949">S-adenosyl-L-methionine</keyword>
<keyword evidence="2" id="KW-0143">Chaperone</keyword>
<reference evidence="5" key="1">
    <citation type="submission" date="2016-04" db="EMBL/GenBank/DDBJ databases">
        <authorList>
            <person name="Chen L."/>
            <person name="Zhuang W."/>
            <person name="Wang G."/>
        </authorList>
    </citation>
    <scope>NUCLEOTIDE SEQUENCE [LARGE SCALE GENOMIC DNA]</scope>
    <source>
        <strain evidence="5">17621</strain>
    </source>
</reference>
<dbReference type="SFLD" id="SFLDS00029">
    <property type="entry name" value="Radical_SAM"/>
    <property type="match status" value="1"/>
</dbReference>
<dbReference type="SMART" id="SM00729">
    <property type="entry name" value="Elp3"/>
    <property type="match status" value="1"/>
</dbReference>
<dbReference type="STRING" id="354355.SAMN05660816_00242"/>
<feature type="domain" description="Radical SAM core" evidence="3">
    <location>
        <begin position="1"/>
        <end position="230"/>
    </location>
</feature>
<keyword evidence="2" id="KW-0479">Metal-binding</keyword>
<dbReference type="CDD" id="cd01335">
    <property type="entry name" value="Radical_SAM"/>
    <property type="match status" value="1"/>
</dbReference>
<dbReference type="Pfam" id="PF06969">
    <property type="entry name" value="HemN_C"/>
    <property type="match status" value="1"/>
</dbReference>
<dbReference type="Pfam" id="PF04055">
    <property type="entry name" value="Radical_SAM"/>
    <property type="match status" value="1"/>
</dbReference>
<comment type="similarity">
    <text evidence="1">Belongs to the anaerobic coproporphyrinogen-III oxidase family. HemW subfamily.</text>
</comment>
<dbReference type="InterPro" id="IPR023404">
    <property type="entry name" value="rSAM_horseshoe"/>
</dbReference>
<accession>A0A1V9EXR6</accession>
<dbReference type="GO" id="GO:0046872">
    <property type="term" value="F:metal ion binding"/>
    <property type="evidence" value="ECO:0007669"/>
    <property type="project" value="UniProtKB-UniRule"/>
</dbReference>
<dbReference type="PANTHER" id="PTHR13932">
    <property type="entry name" value="COPROPORPHYRINIGEN III OXIDASE"/>
    <property type="match status" value="1"/>
</dbReference>
<dbReference type="Gene3D" id="3.80.30.20">
    <property type="entry name" value="tm_1862 like domain"/>
    <property type="match status" value="1"/>
</dbReference>
<dbReference type="SUPFAM" id="SSF102114">
    <property type="entry name" value="Radical SAM enzymes"/>
    <property type="match status" value="1"/>
</dbReference>
<dbReference type="GO" id="GO:0005737">
    <property type="term" value="C:cytoplasm"/>
    <property type="evidence" value="ECO:0007669"/>
    <property type="project" value="UniProtKB-SubCell"/>
</dbReference>
<dbReference type="InterPro" id="IPR034505">
    <property type="entry name" value="Coproporphyrinogen-III_oxidase"/>
</dbReference>
<keyword evidence="2" id="KW-0004">4Fe-4S</keyword>
<dbReference type="InterPro" id="IPR007197">
    <property type="entry name" value="rSAM"/>
</dbReference>
<keyword evidence="2" id="KW-0411">Iron-sulfur</keyword>
<dbReference type="NCBIfam" id="TIGR00539">
    <property type="entry name" value="hemN_rel"/>
    <property type="match status" value="1"/>
</dbReference>